<accession>A0ABS3QE71</accession>
<comment type="caution">
    <text evidence="1">The sequence shown here is derived from an EMBL/GenBank/DDBJ whole genome shotgun (WGS) entry which is preliminary data.</text>
</comment>
<evidence type="ECO:0000313" key="2">
    <source>
        <dbReference type="Proteomes" id="UP000664369"/>
    </source>
</evidence>
<gene>
    <name evidence="1" type="ORF">J4E00_09670</name>
</gene>
<dbReference type="Proteomes" id="UP000664369">
    <property type="component" value="Unassembled WGS sequence"/>
</dbReference>
<reference evidence="1 2" key="1">
    <citation type="submission" date="2021-03" db="EMBL/GenBank/DDBJ databases">
        <authorList>
            <person name="Kim M.K."/>
        </authorList>
    </citation>
    <scope>NUCLEOTIDE SEQUENCE [LARGE SCALE GENOMIC DNA]</scope>
    <source>
        <strain evidence="1 2">BT442</strain>
    </source>
</reference>
<name>A0ABS3QE71_9BACT</name>
<keyword evidence="2" id="KW-1185">Reference proteome</keyword>
<organism evidence="1 2">
    <name type="scientific">Hymenobacter negativus</name>
    <dbReference type="NCBI Taxonomy" id="2795026"/>
    <lineage>
        <taxon>Bacteria</taxon>
        <taxon>Pseudomonadati</taxon>
        <taxon>Bacteroidota</taxon>
        <taxon>Cytophagia</taxon>
        <taxon>Cytophagales</taxon>
        <taxon>Hymenobacteraceae</taxon>
        <taxon>Hymenobacter</taxon>
    </lineage>
</organism>
<dbReference type="EMBL" id="JAGETZ010000003">
    <property type="protein sequence ID" value="MBO2009318.1"/>
    <property type="molecule type" value="Genomic_DNA"/>
</dbReference>
<sequence>MHKIFREKRAAGEGLQAAGDKATAEAKYVGHAPPTAQEARQDSLGNTVFTTVGMLKSGYYSAENEADVLKLYTEGWGLPPDIRRKLRRKHFHRTAKDLTANQ</sequence>
<proteinExistence type="predicted"/>
<protein>
    <submittedName>
        <fullName evidence="1">Uncharacterized protein</fullName>
    </submittedName>
</protein>
<evidence type="ECO:0000313" key="1">
    <source>
        <dbReference type="EMBL" id="MBO2009318.1"/>
    </source>
</evidence>